<accession>C0NNF6</accession>
<dbReference type="EMBL" id="GG663367">
    <property type="protein sequence ID" value="EEH07404.1"/>
    <property type="molecule type" value="Genomic_DNA"/>
</dbReference>
<evidence type="ECO:0000313" key="1">
    <source>
        <dbReference type="EMBL" id="EEH07404.1"/>
    </source>
</evidence>
<dbReference type="GeneID" id="69037299"/>
<reference evidence="1" key="1">
    <citation type="submission" date="2009-02" db="EMBL/GenBank/DDBJ databases">
        <title>The Genome Sequence of Ajellomyces capsulatus strain G186AR.</title>
        <authorList>
            <consortium name="The Broad Institute Genome Sequencing Platform"/>
            <person name="Champion M."/>
            <person name="Cuomo C."/>
            <person name="Ma L.-J."/>
            <person name="Henn M.R."/>
            <person name="Sil A."/>
            <person name="Goldman B."/>
            <person name="Young S.K."/>
            <person name="Kodira C.D."/>
            <person name="Zeng Q."/>
            <person name="Koehrsen M."/>
            <person name="Alvarado L."/>
            <person name="Berlin A."/>
            <person name="Borenstein D."/>
            <person name="Chen Z."/>
            <person name="Engels R."/>
            <person name="Freedman E."/>
            <person name="Gellesch M."/>
            <person name="Goldberg J."/>
            <person name="Griggs A."/>
            <person name="Gujja S."/>
            <person name="Heiman D."/>
            <person name="Hepburn T."/>
            <person name="Howarth C."/>
            <person name="Jen D."/>
            <person name="Larson L."/>
            <person name="Lewis B."/>
            <person name="Mehta T."/>
            <person name="Park D."/>
            <person name="Pearson M."/>
            <person name="Roberts A."/>
            <person name="Saif S."/>
            <person name="Shea T."/>
            <person name="Shenoy N."/>
            <person name="Sisk P."/>
            <person name="Stolte C."/>
            <person name="Sykes S."/>
            <person name="Walk T."/>
            <person name="White J."/>
            <person name="Yandava C."/>
            <person name="Klein B."/>
            <person name="McEwen J.G."/>
            <person name="Puccia R."/>
            <person name="Goldman G.H."/>
            <person name="Felipe M.S."/>
            <person name="Nino-Vega G."/>
            <person name="San-Blas G."/>
            <person name="Taylor J."/>
            <person name="Mendoza L."/>
            <person name="Galagan J."/>
            <person name="Nusbaum C."/>
            <person name="Birren B."/>
        </authorList>
    </citation>
    <scope>NUCLEOTIDE SEQUENCE</scope>
    <source>
        <strain evidence="1">G186AR</strain>
    </source>
</reference>
<gene>
    <name evidence="1" type="ORF">HCBG_04283</name>
</gene>
<dbReference type="InParanoid" id="C0NNF6"/>
<keyword evidence="2" id="KW-1185">Reference proteome</keyword>
<dbReference type="Proteomes" id="UP000001631">
    <property type="component" value="Unassembled WGS sequence"/>
</dbReference>
<evidence type="ECO:0000313" key="2">
    <source>
        <dbReference type="Proteomes" id="UP000001631"/>
    </source>
</evidence>
<sequence length="109" mass="12434">MRIPDDVSSSSYIIAPLISIQRAFEGTIGRTYIRHHRHRVGPVICHLWGINKRSLLACHGHFRFVEQPGAGTVVDRPHPGDRRLVVAPEILVGEKKKKKRKDLRGKERI</sequence>
<dbReference type="AlphaFoldDB" id="C0NNF6"/>
<organism evidence="1 2">
    <name type="scientific">Ajellomyces capsulatus (strain G186AR / H82 / ATCC MYA-2454 / RMSCC 2432)</name>
    <name type="common">Darling's disease fungus</name>
    <name type="synonym">Histoplasma capsulatum</name>
    <dbReference type="NCBI Taxonomy" id="447093"/>
    <lineage>
        <taxon>Eukaryota</taxon>
        <taxon>Fungi</taxon>
        <taxon>Dikarya</taxon>
        <taxon>Ascomycota</taxon>
        <taxon>Pezizomycotina</taxon>
        <taxon>Eurotiomycetes</taxon>
        <taxon>Eurotiomycetidae</taxon>
        <taxon>Onygenales</taxon>
        <taxon>Ajellomycetaceae</taxon>
        <taxon>Histoplasma</taxon>
    </lineage>
</organism>
<proteinExistence type="predicted"/>
<name>C0NNF6_AJECG</name>
<dbReference type="RefSeq" id="XP_045287885.1">
    <property type="nucleotide sequence ID" value="XM_045431332.1"/>
</dbReference>
<dbReference type="HOGENOM" id="CLU_2183176_0_0_1"/>
<protein>
    <submittedName>
        <fullName evidence="1">Uncharacterized protein</fullName>
    </submittedName>
</protein>